<keyword evidence="1" id="KW-0175">Coiled coil</keyword>
<feature type="coiled-coil region" evidence="1">
    <location>
        <begin position="347"/>
        <end position="383"/>
    </location>
</feature>
<accession>A0A921HYD7</accession>
<evidence type="ECO:0008006" key="5">
    <source>
        <dbReference type="Google" id="ProtNLM"/>
    </source>
</evidence>
<gene>
    <name evidence="3" type="ORF">K8W02_11250</name>
</gene>
<sequence>MKYPLLFLLLASWFGACTHRHDDFPKDFWDSIALHDSILLPDSLLQQGLHQAIAADDSFHTSLLYFLQGRKLHQDYFLLRAQECYEKSRQYLPADARPRLRMELDIAQADLCRFNHFAERETSLLDHALALALEEQDSLMLVRIGLIRNRHFKTRKEFARAMDELHRAGRFVGAAPPPHKAELLAEMAVVHLYMEQPDSALADIEQAVAVGAGRQSYYRALDKGIRFHLAHHDSALYYFRTIAEMFPLRRKAEAYRYMSETLHHRGKQQKAYDFLREHVRYRDSLEADKRAELLDKMHAIREYRQQQQQIEEGERQLTHRLLQVYRLAAVVFVLIILWGAHYIFTRRRQARLQRDLMQAQLSRQEAEIRCLREQEAKEQLEKSQLVQKVEYFRQLNEITIPLLMRSRTATGALHLSADDWQTLRNNTDTCFDGFTRRLKAAWPQLNDEEIDFCCLVKMELPLAVLAEIYHIAKGSISRKKMRLKEKIGITDISFDEFVAGF</sequence>
<evidence type="ECO:0000256" key="1">
    <source>
        <dbReference type="SAM" id="Coils"/>
    </source>
</evidence>
<comment type="caution">
    <text evidence="3">The sequence shown here is derived from an EMBL/GenBank/DDBJ whole genome shotgun (WGS) entry which is preliminary data.</text>
</comment>
<organism evidence="3 4">
    <name type="scientific">Mediterranea massiliensis</name>
    <dbReference type="NCBI Taxonomy" id="1841865"/>
    <lineage>
        <taxon>Bacteria</taxon>
        <taxon>Pseudomonadati</taxon>
        <taxon>Bacteroidota</taxon>
        <taxon>Bacteroidia</taxon>
        <taxon>Bacteroidales</taxon>
        <taxon>Bacteroidaceae</taxon>
        <taxon>Mediterranea</taxon>
    </lineage>
</organism>
<protein>
    <recommendedName>
        <fullName evidence="5">Tetratricopeptide repeat protein</fullName>
    </recommendedName>
</protein>
<feature type="transmembrane region" description="Helical" evidence="2">
    <location>
        <begin position="324"/>
        <end position="344"/>
    </location>
</feature>
<dbReference type="AlphaFoldDB" id="A0A921HYD7"/>
<evidence type="ECO:0000313" key="4">
    <source>
        <dbReference type="Proteomes" id="UP000717835"/>
    </source>
</evidence>
<dbReference type="InterPro" id="IPR011990">
    <property type="entry name" value="TPR-like_helical_dom_sf"/>
</dbReference>
<reference evidence="3" key="2">
    <citation type="submission" date="2021-09" db="EMBL/GenBank/DDBJ databases">
        <authorList>
            <person name="Gilroy R."/>
        </authorList>
    </citation>
    <scope>NUCLEOTIDE SEQUENCE</scope>
    <source>
        <strain evidence="3">CHK55-1828</strain>
    </source>
</reference>
<dbReference type="PROSITE" id="PS51257">
    <property type="entry name" value="PROKAR_LIPOPROTEIN"/>
    <property type="match status" value="1"/>
</dbReference>
<dbReference type="Proteomes" id="UP000717835">
    <property type="component" value="Unassembled WGS sequence"/>
</dbReference>
<name>A0A921HYD7_9BACT</name>
<reference evidence="3" key="1">
    <citation type="journal article" date="2021" name="PeerJ">
        <title>Extensive microbial diversity within the chicken gut microbiome revealed by metagenomics and culture.</title>
        <authorList>
            <person name="Gilroy R."/>
            <person name="Ravi A."/>
            <person name="Getino M."/>
            <person name="Pursley I."/>
            <person name="Horton D.L."/>
            <person name="Alikhan N.F."/>
            <person name="Baker D."/>
            <person name="Gharbi K."/>
            <person name="Hall N."/>
            <person name="Watson M."/>
            <person name="Adriaenssens E.M."/>
            <person name="Foster-Nyarko E."/>
            <person name="Jarju S."/>
            <person name="Secka A."/>
            <person name="Antonio M."/>
            <person name="Oren A."/>
            <person name="Chaudhuri R.R."/>
            <person name="La Ragione R."/>
            <person name="Hildebrand F."/>
            <person name="Pallen M.J."/>
        </authorList>
    </citation>
    <scope>NUCLEOTIDE SEQUENCE</scope>
    <source>
        <strain evidence="3">CHK55-1828</strain>
    </source>
</reference>
<keyword evidence="2" id="KW-0812">Transmembrane</keyword>
<keyword evidence="2" id="KW-0472">Membrane</keyword>
<evidence type="ECO:0000313" key="3">
    <source>
        <dbReference type="EMBL" id="HJF92938.1"/>
    </source>
</evidence>
<proteinExistence type="predicted"/>
<dbReference type="RefSeq" id="WP_276828864.1">
    <property type="nucleotide sequence ID" value="NZ_DYVX01000091.1"/>
</dbReference>
<keyword evidence="2" id="KW-1133">Transmembrane helix</keyword>
<evidence type="ECO:0000256" key="2">
    <source>
        <dbReference type="SAM" id="Phobius"/>
    </source>
</evidence>
<dbReference type="Gene3D" id="1.25.40.10">
    <property type="entry name" value="Tetratricopeptide repeat domain"/>
    <property type="match status" value="1"/>
</dbReference>
<dbReference type="EMBL" id="DYVX01000091">
    <property type="protein sequence ID" value="HJF92938.1"/>
    <property type="molecule type" value="Genomic_DNA"/>
</dbReference>
<dbReference type="SUPFAM" id="SSF48452">
    <property type="entry name" value="TPR-like"/>
    <property type="match status" value="1"/>
</dbReference>